<sequence>MAAEYDELSMSFESMGPIPLTPVPQDEFGPVVETGGAMLKRIAVETNGKIVVEENGSGCGAEPIAHISSHTEAGLKKATSASNQFCKERARSSQIAAEKTVYVEVPAARAVQFVHAIPSMKAVTGADIRLAGDWDDEGQPYRLFSITGNSDEVKQAKAICQEAASDERYIPTDEQLAVETVERNPEEENATLATQPRVLLQPWFNDMQPIPLDFCSPPADHYGPQPDHAYKWLEYYRKVGLIDQAIVIDALMKARALKR</sequence>
<evidence type="ECO:0000256" key="1">
    <source>
        <dbReference type="ARBA" id="ARBA00004123"/>
    </source>
</evidence>
<organism evidence="4 5">
    <name type="scientific">Mesorhabditis spiculigera</name>
    <dbReference type="NCBI Taxonomy" id="96644"/>
    <lineage>
        <taxon>Eukaryota</taxon>
        <taxon>Metazoa</taxon>
        <taxon>Ecdysozoa</taxon>
        <taxon>Nematoda</taxon>
        <taxon>Chromadorea</taxon>
        <taxon>Rhabditida</taxon>
        <taxon>Rhabditina</taxon>
        <taxon>Rhabditomorpha</taxon>
        <taxon>Rhabditoidea</taxon>
        <taxon>Rhabditidae</taxon>
        <taxon>Mesorhabditinae</taxon>
        <taxon>Mesorhabditis</taxon>
    </lineage>
</organism>
<keyword evidence="5" id="KW-1185">Reference proteome</keyword>
<comment type="caution">
    <text evidence="4">The sequence shown here is derived from an EMBL/GenBank/DDBJ whole genome shotgun (WGS) entry which is preliminary data.</text>
</comment>
<dbReference type="Proteomes" id="UP001177023">
    <property type="component" value="Unassembled WGS sequence"/>
</dbReference>
<evidence type="ECO:0000313" key="5">
    <source>
        <dbReference type="Proteomes" id="UP001177023"/>
    </source>
</evidence>
<comment type="subcellular location">
    <subcellularLocation>
        <location evidence="1">Nucleus</location>
    </subcellularLocation>
</comment>
<dbReference type="GO" id="GO:0006355">
    <property type="term" value="P:regulation of DNA-templated transcription"/>
    <property type="evidence" value="ECO:0007669"/>
    <property type="project" value="InterPro"/>
</dbReference>
<dbReference type="Pfam" id="PF09005">
    <property type="entry name" value="FUBP_C"/>
    <property type="match status" value="1"/>
</dbReference>
<dbReference type="GO" id="GO:0005634">
    <property type="term" value="C:nucleus"/>
    <property type="evidence" value="ECO:0007669"/>
    <property type="project" value="UniProtKB-SubCell"/>
</dbReference>
<protein>
    <recommendedName>
        <fullName evidence="3">Far upstream element-binding protein C-terminal domain-containing protein</fullName>
    </recommendedName>
</protein>
<name>A0AA36G3D9_9BILA</name>
<accession>A0AA36G3D9</accession>
<dbReference type="GO" id="GO:0003676">
    <property type="term" value="F:nucleic acid binding"/>
    <property type="evidence" value="ECO:0007669"/>
    <property type="project" value="InterPro"/>
</dbReference>
<dbReference type="InterPro" id="IPR015096">
    <property type="entry name" value="FUBP_C"/>
</dbReference>
<evidence type="ECO:0000259" key="3">
    <source>
        <dbReference type="Pfam" id="PF09005"/>
    </source>
</evidence>
<keyword evidence="2" id="KW-0539">Nucleus</keyword>
<dbReference type="AlphaFoldDB" id="A0AA36G3D9"/>
<dbReference type="Gene3D" id="3.30.310.210">
    <property type="match status" value="1"/>
</dbReference>
<feature type="non-terminal residue" evidence="4">
    <location>
        <position position="1"/>
    </location>
</feature>
<dbReference type="EMBL" id="CATQJA010002650">
    <property type="protein sequence ID" value="CAJ0577336.1"/>
    <property type="molecule type" value="Genomic_DNA"/>
</dbReference>
<evidence type="ECO:0000313" key="4">
    <source>
        <dbReference type="EMBL" id="CAJ0577336.1"/>
    </source>
</evidence>
<gene>
    <name evidence="4" type="ORF">MSPICULIGERA_LOCUS15610</name>
</gene>
<feature type="domain" description="Far upstream element-binding protein C-terminal" evidence="3">
    <location>
        <begin position="224"/>
        <end position="253"/>
    </location>
</feature>
<reference evidence="4" key="1">
    <citation type="submission" date="2023-06" db="EMBL/GenBank/DDBJ databases">
        <authorList>
            <person name="Delattre M."/>
        </authorList>
    </citation>
    <scope>NUCLEOTIDE SEQUENCE</scope>
    <source>
        <strain evidence="4">AF72</strain>
    </source>
</reference>
<evidence type="ECO:0000256" key="2">
    <source>
        <dbReference type="ARBA" id="ARBA00023242"/>
    </source>
</evidence>
<proteinExistence type="predicted"/>